<feature type="domain" description="Flagellar basal-body/hook protein C-terminal" evidence="4">
    <location>
        <begin position="318"/>
        <end position="361"/>
    </location>
</feature>
<keyword evidence="6" id="KW-0282">Flagellum</keyword>
<dbReference type="InterPro" id="IPR010930">
    <property type="entry name" value="Flg_bb/hook_C_dom"/>
</dbReference>
<evidence type="ECO:0000313" key="6">
    <source>
        <dbReference type="EMBL" id="WFD10058.1"/>
    </source>
</evidence>
<dbReference type="InterPro" id="IPR019776">
    <property type="entry name" value="Flagellar_basal_body_rod_CS"/>
</dbReference>
<dbReference type="Pfam" id="PF22692">
    <property type="entry name" value="LlgE_F_G_D1"/>
    <property type="match status" value="1"/>
</dbReference>
<dbReference type="InterPro" id="IPR037925">
    <property type="entry name" value="FlgE/F/G-like"/>
</dbReference>
<comment type="similarity">
    <text evidence="1 2">Belongs to the flagella basal body rod proteins family.</text>
</comment>
<feature type="domain" description="Flagellar hook protein FlgE/F/G-like D1" evidence="5">
    <location>
        <begin position="204"/>
        <end position="265"/>
    </location>
</feature>
<keyword evidence="6" id="KW-0969">Cilium</keyword>
<sequence>MFRGLYTVTSGMQTNQKKLDVISNNIANANTSGFKKDVVISEAFPEMLISKINGKLENDLNNTYNNPKLDVQRDGQGFYLKSNKGFFTVDSPMGTSYNKSVRFSVDDEGYLKTYTRDIKKGIDTSTGFYVLDSEKNKIKVDNKDIQVDDKSGNVISNGNVVANLIYTPSKNVIGTINGGLRLDRIQTNFLSGQIKPTDNKLDFAIKGDGFFKVQSEDGIRYTRDGSFELNNKGELINLNGNYVLGKEGIITLDKDFKINKNGEIYIKDEDYGTYEYYDKIDAVNVLNVNALRKEGNNLYKVEEGINPDEQKLDGDLLQGFIETSNVNSVNEMVDMITVFREYESNQKVVKAYDEMMGKAVNEIGKV</sequence>
<keyword evidence="6" id="KW-0966">Cell projection</keyword>
<dbReference type="InterPro" id="IPR020013">
    <property type="entry name" value="Flagellar_FlgE/F/G"/>
</dbReference>
<dbReference type="InterPro" id="IPR001444">
    <property type="entry name" value="Flag_bb_rod_N"/>
</dbReference>
<dbReference type="PROSITE" id="PS00588">
    <property type="entry name" value="FLAGELLA_BB_ROD"/>
    <property type="match status" value="1"/>
</dbReference>
<evidence type="ECO:0000259" key="3">
    <source>
        <dbReference type="Pfam" id="PF00460"/>
    </source>
</evidence>
<dbReference type="Pfam" id="PF00460">
    <property type="entry name" value="Flg_bb_rod"/>
    <property type="match status" value="1"/>
</dbReference>
<keyword evidence="2" id="KW-0975">Bacterial flagellum</keyword>
<evidence type="ECO:0000259" key="4">
    <source>
        <dbReference type="Pfam" id="PF06429"/>
    </source>
</evidence>
<name>A0ABY8EAU9_9FIRM</name>
<dbReference type="Proteomes" id="UP001222800">
    <property type="component" value="Chromosome"/>
</dbReference>
<evidence type="ECO:0000259" key="5">
    <source>
        <dbReference type="Pfam" id="PF22692"/>
    </source>
</evidence>
<comment type="subcellular location">
    <subcellularLocation>
        <location evidence="2">Bacterial flagellum basal body</location>
    </subcellularLocation>
</comment>
<dbReference type="Pfam" id="PF06429">
    <property type="entry name" value="Flg_bbr_C"/>
    <property type="match status" value="1"/>
</dbReference>
<dbReference type="NCBIfam" id="TIGR03506">
    <property type="entry name" value="FlgEFG_subfam"/>
    <property type="match status" value="1"/>
</dbReference>
<organism evidence="6 7">
    <name type="scientific">Tepidibacter hydrothermalis</name>
    <dbReference type="NCBI Taxonomy" id="3036126"/>
    <lineage>
        <taxon>Bacteria</taxon>
        <taxon>Bacillati</taxon>
        <taxon>Bacillota</taxon>
        <taxon>Clostridia</taxon>
        <taxon>Peptostreptococcales</taxon>
        <taxon>Peptostreptococcaceae</taxon>
        <taxon>Tepidibacter</taxon>
    </lineage>
</organism>
<gene>
    <name evidence="6" type="ORF">P4S50_17030</name>
</gene>
<reference evidence="6 7" key="1">
    <citation type="submission" date="2023-03" db="EMBL/GenBank/DDBJ databases">
        <title>Complete genome sequence of Tepidibacter sp. SWIR-1, isolated from a deep-sea hydrothermal vent.</title>
        <authorList>
            <person name="Li X."/>
        </authorList>
    </citation>
    <scope>NUCLEOTIDE SEQUENCE [LARGE SCALE GENOMIC DNA]</scope>
    <source>
        <strain evidence="6 7">SWIR-1</strain>
    </source>
</reference>
<keyword evidence="7" id="KW-1185">Reference proteome</keyword>
<protein>
    <submittedName>
        <fullName evidence="6">Flagellar hook-basal body complex protein</fullName>
    </submittedName>
</protein>
<evidence type="ECO:0000256" key="2">
    <source>
        <dbReference type="RuleBase" id="RU362116"/>
    </source>
</evidence>
<accession>A0ABY8EAU9</accession>
<evidence type="ECO:0000256" key="1">
    <source>
        <dbReference type="ARBA" id="ARBA00009677"/>
    </source>
</evidence>
<dbReference type="RefSeq" id="WP_277732035.1">
    <property type="nucleotide sequence ID" value="NZ_CP120733.1"/>
</dbReference>
<evidence type="ECO:0000313" key="7">
    <source>
        <dbReference type="Proteomes" id="UP001222800"/>
    </source>
</evidence>
<dbReference type="SUPFAM" id="SSF117143">
    <property type="entry name" value="Flagellar hook protein flgE"/>
    <property type="match status" value="1"/>
</dbReference>
<dbReference type="EMBL" id="CP120733">
    <property type="protein sequence ID" value="WFD10058.1"/>
    <property type="molecule type" value="Genomic_DNA"/>
</dbReference>
<proteinExistence type="inferred from homology"/>
<feature type="domain" description="Flagellar basal body rod protein N-terminal" evidence="3">
    <location>
        <begin position="5"/>
        <end position="35"/>
    </location>
</feature>
<dbReference type="PANTHER" id="PTHR30435:SF19">
    <property type="entry name" value="FLAGELLAR BASAL-BODY ROD PROTEIN FLGG"/>
    <property type="match status" value="1"/>
</dbReference>
<dbReference type="InterPro" id="IPR053967">
    <property type="entry name" value="LlgE_F_G-like_D1"/>
</dbReference>
<dbReference type="PANTHER" id="PTHR30435">
    <property type="entry name" value="FLAGELLAR PROTEIN"/>
    <property type="match status" value="1"/>
</dbReference>